<keyword evidence="1" id="KW-0472">Membrane</keyword>
<proteinExistence type="predicted"/>
<keyword evidence="1" id="KW-0812">Transmembrane</keyword>
<accession>A0A5B8R9Y4</accession>
<evidence type="ECO:0000313" key="3">
    <source>
        <dbReference type="EMBL" id="QEA05536.1"/>
    </source>
</evidence>
<protein>
    <recommendedName>
        <fullName evidence="2">DUF3592 domain-containing protein</fullName>
    </recommendedName>
</protein>
<organism evidence="3">
    <name type="scientific">uncultured organism</name>
    <dbReference type="NCBI Taxonomy" id="155900"/>
    <lineage>
        <taxon>unclassified sequences</taxon>
        <taxon>environmental samples</taxon>
    </lineage>
</organism>
<evidence type="ECO:0000259" key="2">
    <source>
        <dbReference type="Pfam" id="PF12158"/>
    </source>
</evidence>
<keyword evidence="1" id="KW-1133">Transmembrane helix</keyword>
<dbReference type="Pfam" id="PF12158">
    <property type="entry name" value="DUF3592"/>
    <property type="match status" value="1"/>
</dbReference>
<dbReference type="InterPro" id="IPR021994">
    <property type="entry name" value="DUF3592"/>
</dbReference>
<reference evidence="3" key="1">
    <citation type="submission" date="2019-06" db="EMBL/GenBank/DDBJ databases">
        <authorList>
            <person name="Murdoch R.W."/>
            <person name="Fathepure B."/>
        </authorList>
    </citation>
    <scope>NUCLEOTIDE SEQUENCE</scope>
</reference>
<feature type="transmembrane region" description="Helical" evidence="1">
    <location>
        <begin position="132"/>
        <end position="150"/>
    </location>
</feature>
<dbReference type="AlphaFoldDB" id="A0A5B8R9Y4"/>
<dbReference type="EMBL" id="MN079103">
    <property type="protein sequence ID" value="QEA05536.1"/>
    <property type="molecule type" value="Genomic_DNA"/>
</dbReference>
<feature type="domain" description="DUF3592" evidence="2">
    <location>
        <begin position="39"/>
        <end position="126"/>
    </location>
</feature>
<name>A0A5B8R9Y4_9ZZZZ</name>
<evidence type="ECO:0000256" key="1">
    <source>
        <dbReference type="SAM" id="Phobius"/>
    </source>
</evidence>
<sequence>MLGRLAKSLMALAVAVAFVVMGYRWQQSVKDTMADAQAVDATVIATGVERQEDDTGGQTTVSFTPTVRYRFDYRGEGHTTEGIWPAATVSGERDWATSFIEDYPVDATVTAHVPDGEPDRAFLVNERTYGPWIPMGIGGVLLVLSLYDLLRALRPYQT</sequence>
<gene>
    <name evidence="3" type="ORF">KBTEX_01859</name>
</gene>